<sequence>MHTPYEQLDLAIVPGPPQLVEPAVSFDTHEVLQYPPDFVADAILAVPTTRLIRSNDPTWYDWLALHTASDGTIKIDFTLFDTEPVSWGGSGLVFDCGPQSLLDFWLGIRGACPAVWLHDTSCKLYSPDSFSELYL</sequence>
<evidence type="ECO:0000313" key="1">
    <source>
        <dbReference type="EMBL" id="EMI54663.1"/>
    </source>
</evidence>
<organism evidence="1 2">
    <name type="scientific">Rhodopirellula sallentina SM41</name>
    <dbReference type="NCBI Taxonomy" id="1263870"/>
    <lineage>
        <taxon>Bacteria</taxon>
        <taxon>Pseudomonadati</taxon>
        <taxon>Planctomycetota</taxon>
        <taxon>Planctomycetia</taxon>
        <taxon>Pirellulales</taxon>
        <taxon>Pirellulaceae</taxon>
        <taxon>Rhodopirellula</taxon>
    </lineage>
</organism>
<gene>
    <name evidence="1" type="ORF">RSSM_03898</name>
</gene>
<dbReference type="RefSeq" id="WP_008681702.1">
    <property type="nucleotide sequence ID" value="NZ_ANOH01000265.1"/>
</dbReference>
<accession>M5UFA0</accession>
<proteinExistence type="predicted"/>
<name>M5UFA0_9BACT</name>
<keyword evidence="2" id="KW-1185">Reference proteome</keyword>
<dbReference type="PATRIC" id="fig|1263870.3.peg.4130"/>
<dbReference type="EMBL" id="ANOH01000265">
    <property type="protein sequence ID" value="EMI54663.1"/>
    <property type="molecule type" value="Genomic_DNA"/>
</dbReference>
<dbReference type="AlphaFoldDB" id="M5UFA0"/>
<reference evidence="1 2" key="1">
    <citation type="journal article" date="2013" name="Mar. Genomics">
        <title>Expression of sulfatases in Rhodopirellula baltica and the diversity of sulfatases in the genus Rhodopirellula.</title>
        <authorList>
            <person name="Wegner C.E."/>
            <person name="Richter-Heitmann T."/>
            <person name="Klindworth A."/>
            <person name="Klockow C."/>
            <person name="Richter M."/>
            <person name="Achstetter T."/>
            <person name="Glockner F.O."/>
            <person name="Harder J."/>
        </authorList>
    </citation>
    <scope>NUCLEOTIDE SEQUENCE [LARGE SCALE GENOMIC DNA]</scope>
    <source>
        <strain evidence="1 2">SM41</strain>
    </source>
</reference>
<dbReference type="OrthoDB" id="9880379at2"/>
<protein>
    <submittedName>
        <fullName evidence="1">Uncharacterized protein</fullName>
    </submittedName>
</protein>
<dbReference type="Proteomes" id="UP000011885">
    <property type="component" value="Unassembled WGS sequence"/>
</dbReference>
<evidence type="ECO:0000313" key="2">
    <source>
        <dbReference type="Proteomes" id="UP000011885"/>
    </source>
</evidence>
<comment type="caution">
    <text evidence="1">The sequence shown here is derived from an EMBL/GenBank/DDBJ whole genome shotgun (WGS) entry which is preliminary data.</text>
</comment>